<dbReference type="PANTHER" id="PTHR42978">
    <property type="entry name" value="QUORUM-QUENCHING LACTONASE YTNP-RELATED-RELATED"/>
    <property type="match status" value="1"/>
</dbReference>
<dbReference type="Proteomes" id="UP000321580">
    <property type="component" value="Unassembled WGS sequence"/>
</dbReference>
<keyword evidence="4" id="KW-0862">Zinc</keyword>
<evidence type="ECO:0000256" key="4">
    <source>
        <dbReference type="ARBA" id="ARBA00022833"/>
    </source>
</evidence>
<dbReference type="Gene3D" id="3.60.15.10">
    <property type="entry name" value="Ribonuclease Z/Hydroxyacylglutathione hydrolase-like"/>
    <property type="match status" value="1"/>
</dbReference>
<dbReference type="InterPro" id="IPR051013">
    <property type="entry name" value="MBL_superfamily_lactonases"/>
</dbReference>
<organism evidence="6 7">
    <name type="scientific">Phaeodactylibacter luteus</name>
    <dbReference type="NCBI Taxonomy" id="1564516"/>
    <lineage>
        <taxon>Bacteria</taxon>
        <taxon>Pseudomonadati</taxon>
        <taxon>Bacteroidota</taxon>
        <taxon>Saprospiria</taxon>
        <taxon>Saprospirales</taxon>
        <taxon>Haliscomenobacteraceae</taxon>
        <taxon>Phaeodactylibacter</taxon>
    </lineage>
</organism>
<name>A0A5C6RW76_9BACT</name>
<dbReference type="EMBL" id="VOOR01000007">
    <property type="protein sequence ID" value="TXB66578.1"/>
    <property type="molecule type" value="Genomic_DNA"/>
</dbReference>
<evidence type="ECO:0000259" key="5">
    <source>
        <dbReference type="SMART" id="SM00849"/>
    </source>
</evidence>
<dbReference type="InterPro" id="IPR001279">
    <property type="entry name" value="Metallo-B-lactamas"/>
</dbReference>
<dbReference type="PANTHER" id="PTHR42978:SF6">
    <property type="entry name" value="QUORUM-QUENCHING LACTONASE YTNP-RELATED"/>
    <property type="match status" value="1"/>
</dbReference>
<dbReference type="SMART" id="SM00849">
    <property type="entry name" value="Lactamase_B"/>
    <property type="match status" value="1"/>
</dbReference>
<evidence type="ECO:0000313" key="6">
    <source>
        <dbReference type="EMBL" id="TXB66578.1"/>
    </source>
</evidence>
<gene>
    <name evidence="6" type="ORF">FRY97_05170</name>
</gene>
<dbReference type="AlphaFoldDB" id="A0A5C6RW76"/>
<evidence type="ECO:0000313" key="7">
    <source>
        <dbReference type="Proteomes" id="UP000321580"/>
    </source>
</evidence>
<sequence>MRIKLIDTGYFKLDGGAMFGVVPKSMWQRLNPPDEHNLCTWAMRCLLVEHGDRKILVDTGIGDKQGDKFRSHFHPHGDMTLLSSLKAEGLAPEDITDVFLTHLHFDHVGGAVRYNEKGELIPTFPNAVYWSNEAHYNWAYYPNAREKASFLQENFVPLKEAGVLKFLDVQKDDLEWMPGIKVRFVYGHTEAMMVPIFEQGGHTLVYCADVIPSSFHIGMPYVMSYDLRPLDTMREKGRMLEDGVDKGHYLFFEHDPVTSCVSVSRNERGRIDRGEEIDIEQLFV</sequence>
<evidence type="ECO:0000256" key="2">
    <source>
        <dbReference type="ARBA" id="ARBA00022723"/>
    </source>
</evidence>
<dbReference type="OrthoDB" id="9802897at2"/>
<comment type="similarity">
    <text evidence="1">Belongs to the metallo-beta-lactamase superfamily.</text>
</comment>
<evidence type="ECO:0000256" key="3">
    <source>
        <dbReference type="ARBA" id="ARBA00022801"/>
    </source>
</evidence>
<dbReference type="SUPFAM" id="SSF56281">
    <property type="entry name" value="Metallo-hydrolase/oxidoreductase"/>
    <property type="match status" value="1"/>
</dbReference>
<dbReference type="Pfam" id="PF00753">
    <property type="entry name" value="Lactamase_B"/>
    <property type="match status" value="1"/>
</dbReference>
<dbReference type="GO" id="GO:0016787">
    <property type="term" value="F:hydrolase activity"/>
    <property type="evidence" value="ECO:0007669"/>
    <property type="project" value="UniProtKB-KW"/>
</dbReference>
<dbReference type="InterPro" id="IPR036866">
    <property type="entry name" value="RibonucZ/Hydroxyglut_hydro"/>
</dbReference>
<dbReference type="GO" id="GO:0046872">
    <property type="term" value="F:metal ion binding"/>
    <property type="evidence" value="ECO:0007669"/>
    <property type="project" value="UniProtKB-KW"/>
</dbReference>
<keyword evidence="7" id="KW-1185">Reference proteome</keyword>
<evidence type="ECO:0000256" key="1">
    <source>
        <dbReference type="ARBA" id="ARBA00007749"/>
    </source>
</evidence>
<keyword evidence="3 6" id="KW-0378">Hydrolase</keyword>
<protein>
    <submittedName>
        <fullName evidence="6">MBL fold metallo-hydrolase</fullName>
    </submittedName>
</protein>
<accession>A0A5C6RW76</accession>
<feature type="domain" description="Metallo-beta-lactamase" evidence="5">
    <location>
        <begin position="42"/>
        <end position="254"/>
    </location>
</feature>
<proteinExistence type="inferred from homology"/>
<dbReference type="CDD" id="cd16281">
    <property type="entry name" value="metallo-hydrolase-like_MBL-fold"/>
    <property type="match status" value="1"/>
</dbReference>
<reference evidence="6 7" key="1">
    <citation type="submission" date="2019-08" db="EMBL/GenBank/DDBJ databases">
        <title>Genome of Phaeodactylibacter luteus.</title>
        <authorList>
            <person name="Bowman J.P."/>
        </authorList>
    </citation>
    <scope>NUCLEOTIDE SEQUENCE [LARGE SCALE GENOMIC DNA]</scope>
    <source>
        <strain evidence="6 7">KCTC 42180</strain>
    </source>
</reference>
<keyword evidence="2" id="KW-0479">Metal-binding</keyword>
<comment type="caution">
    <text evidence="6">The sequence shown here is derived from an EMBL/GenBank/DDBJ whole genome shotgun (WGS) entry which is preliminary data.</text>
</comment>
<dbReference type="RefSeq" id="WP_147166367.1">
    <property type="nucleotide sequence ID" value="NZ_VOOR01000007.1"/>
</dbReference>